<dbReference type="RefSeq" id="XP_001306166.1">
    <property type="nucleotide sequence ID" value="XM_001306165.1"/>
</dbReference>
<organism evidence="2 3">
    <name type="scientific">Trichomonas vaginalis (strain ATCC PRA-98 / G3)</name>
    <dbReference type="NCBI Taxonomy" id="412133"/>
    <lineage>
        <taxon>Eukaryota</taxon>
        <taxon>Metamonada</taxon>
        <taxon>Parabasalia</taxon>
        <taxon>Trichomonadida</taxon>
        <taxon>Trichomonadidae</taxon>
        <taxon>Trichomonas</taxon>
    </lineage>
</organism>
<keyword evidence="3" id="KW-1185">Reference proteome</keyword>
<evidence type="ECO:0000256" key="1">
    <source>
        <dbReference type="SAM" id="Coils"/>
    </source>
</evidence>
<sequence>MEESIICERYDNLLRSVKEALNKMKVDGLAKQLQKHKTSNFYSANRLNEVLNEYINSWREYYIQQLISDIQEAELTKDKIEYKIQRIETKFNFQNREINKENHNLRKKRASIRTKIKSLQERLDEYDDGLNQIVSSGKKKLNYAQESLQMLKNTLMNLDMELNSTKTKFNADFAICMRNYKQVQNEVKRSAMTNTFGQVSINAIDSFEAIQKTNEIKRIQDKSEELSKAITKMVGFINSTSASCNIKEQIDNQYFQNTEKLLTQILKNKTSDYIDSRLRASGSTLNYTNFVSETKKNYTEALLRKEKEVDEIIRNARFRQKKLEEELVAAQKKLLMLQNVDSDDDHIIEELQKTRKDLESTTHVLDQKLSQLAINSTMSPQRSTLH</sequence>
<evidence type="ECO:0000313" key="3">
    <source>
        <dbReference type="Proteomes" id="UP000001542"/>
    </source>
</evidence>
<gene>
    <name evidence="2" type="ORF">TVAG_156000</name>
</gene>
<accession>A2FPC3</accession>
<evidence type="ECO:0000313" key="2">
    <source>
        <dbReference type="EMBL" id="EAX93236.1"/>
    </source>
</evidence>
<proteinExistence type="predicted"/>
<dbReference type="OrthoDB" id="10641092at2759"/>
<dbReference type="KEGG" id="tva:4750954"/>
<name>A2FPC3_TRIV3</name>
<feature type="coiled-coil region" evidence="1">
    <location>
        <begin position="295"/>
        <end position="368"/>
    </location>
</feature>
<feature type="coiled-coil region" evidence="1">
    <location>
        <begin position="63"/>
        <end position="168"/>
    </location>
</feature>
<protein>
    <submittedName>
        <fullName evidence="2">Uncharacterized protein</fullName>
    </submittedName>
</protein>
<dbReference type="SMR" id="A2FPC3"/>
<reference evidence="2" key="1">
    <citation type="submission" date="2006-10" db="EMBL/GenBank/DDBJ databases">
        <authorList>
            <person name="Amadeo P."/>
            <person name="Zhao Q."/>
            <person name="Wortman J."/>
            <person name="Fraser-Liggett C."/>
            <person name="Carlton J."/>
        </authorList>
    </citation>
    <scope>NUCLEOTIDE SEQUENCE</scope>
    <source>
        <strain evidence="2">G3</strain>
    </source>
</reference>
<dbReference type="VEuPathDB" id="TrichDB:TVAGG3_0497860"/>
<dbReference type="VEuPathDB" id="TrichDB:TVAG_156000"/>
<dbReference type="EMBL" id="DS113923">
    <property type="protein sequence ID" value="EAX93236.1"/>
    <property type="molecule type" value="Genomic_DNA"/>
</dbReference>
<dbReference type="AlphaFoldDB" id="A2FPC3"/>
<dbReference type="InParanoid" id="A2FPC3"/>
<keyword evidence="1" id="KW-0175">Coiled coil</keyword>
<reference evidence="2" key="2">
    <citation type="journal article" date="2007" name="Science">
        <title>Draft genome sequence of the sexually transmitted pathogen Trichomonas vaginalis.</title>
        <authorList>
            <person name="Carlton J.M."/>
            <person name="Hirt R.P."/>
            <person name="Silva J.C."/>
            <person name="Delcher A.L."/>
            <person name="Schatz M."/>
            <person name="Zhao Q."/>
            <person name="Wortman J.R."/>
            <person name="Bidwell S.L."/>
            <person name="Alsmark U.C.M."/>
            <person name="Besteiro S."/>
            <person name="Sicheritz-Ponten T."/>
            <person name="Noel C.J."/>
            <person name="Dacks J.B."/>
            <person name="Foster P.G."/>
            <person name="Simillion C."/>
            <person name="Van de Peer Y."/>
            <person name="Miranda-Saavedra D."/>
            <person name="Barton G.J."/>
            <person name="Westrop G.D."/>
            <person name="Mueller S."/>
            <person name="Dessi D."/>
            <person name="Fiori P.L."/>
            <person name="Ren Q."/>
            <person name="Paulsen I."/>
            <person name="Zhang H."/>
            <person name="Bastida-Corcuera F.D."/>
            <person name="Simoes-Barbosa A."/>
            <person name="Brown M.T."/>
            <person name="Hayes R.D."/>
            <person name="Mukherjee M."/>
            <person name="Okumura C.Y."/>
            <person name="Schneider R."/>
            <person name="Smith A.J."/>
            <person name="Vanacova S."/>
            <person name="Villalvazo M."/>
            <person name="Haas B.J."/>
            <person name="Pertea M."/>
            <person name="Feldblyum T.V."/>
            <person name="Utterback T.R."/>
            <person name="Shu C.L."/>
            <person name="Osoegawa K."/>
            <person name="de Jong P.J."/>
            <person name="Hrdy I."/>
            <person name="Horvathova L."/>
            <person name="Zubacova Z."/>
            <person name="Dolezal P."/>
            <person name="Malik S.B."/>
            <person name="Logsdon J.M. Jr."/>
            <person name="Henze K."/>
            <person name="Gupta A."/>
            <person name="Wang C.C."/>
            <person name="Dunne R.L."/>
            <person name="Upcroft J.A."/>
            <person name="Upcroft P."/>
            <person name="White O."/>
            <person name="Salzberg S.L."/>
            <person name="Tang P."/>
            <person name="Chiu C.-H."/>
            <person name="Lee Y.-S."/>
            <person name="Embley T.M."/>
            <person name="Coombs G.H."/>
            <person name="Mottram J.C."/>
            <person name="Tachezy J."/>
            <person name="Fraser-Liggett C.M."/>
            <person name="Johnson P.J."/>
        </authorList>
    </citation>
    <scope>NUCLEOTIDE SEQUENCE [LARGE SCALE GENOMIC DNA]</scope>
    <source>
        <strain evidence="2">G3</strain>
    </source>
</reference>
<dbReference type="Proteomes" id="UP000001542">
    <property type="component" value="Unassembled WGS sequence"/>
</dbReference>